<comment type="caution">
    <text evidence="1">The sequence shown here is derived from an EMBL/GenBank/DDBJ whole genome shotgun (WGS) entry which is preliminary data.</text>
</comment>
<dbReference type="RefSeq" id="WP_200507365.1">
    <property type="nucleotide sequence ID" value="NZ_JAEHFX010000009.1"/>
</dbReference>
<evidence type="ECO:0000313" key="2">
    <source>
        <dbReference type="Proteomes" id="UP000644147"/>
    </source>
</evidence>
<protein>
    <submittedName>
        <fullName evidence="1">Uncharacterized protein</fullName>
    </submittedName>
</protein>
<name>A0ABS1C558_9BACT</name>
<dbReference type="Proteomes" id="UP000644147">
    <property type="component" value="Unassembled WGS sequence"/>
</dbReference>
<evidence type="ECO:0000313" key="1">
    <source>
        <dbReference type="EMBL" id="MBK0404531.1"/>
    </source>
</evidence>
<sequence length="67" mass="7555">MNFLNRKRYRFTLKKLIATPFKAYSTSPPAVPSKLPAPATCINNIPTFLRNFDTVLGRFQICGGGRH</sequence>
<keyword evidence="2" id="KW-1185">Reference proteome</keyword>
<proteinExistence type="predicted"/>
<accession>A0ABS1C558</accession>
<organism evidence="1 2">
    <name type="scientific">Adhaeribacter terrigena</name>
    <dbReference type="NCBI Taxonomy" id="2793070"/>
    <lineage>
        <taxon>Bacteria</taxon>
        <taxon>Pseudomonadati</taxon>
        <taxon>Bacteroidota</taxon>
        <taxon>Cytophagia</taxon>
        <taxon>Cytophagales</taxon>
        <taxon>Hymenobacteraceae</taxon>
        <taxon>Adhaeribacter</taxon>
    </lineage>
</organism>
<dbReference type="EMBL" id="JAEHFX010000009">
    <property type="protein sequence ID" value="MBK0404531.1"/>
    <property type="molecule type" value="Genomic_DNA"/>
</dbReference>
<gene>
    <name evidence="1" type="ORF">I5M27_16155</name>
</gene>
<reference evidence="1 2" key="1">
    <citation type="submission" date="2020-12" db="EMBL/GenBank/DDBJ databases">
        <title>Bacterial novel species Adhaeribacter sp. BT258 isolated from soil.</title>
        <authorList>
            <person name="Jung H.-Y."/>
        </authorList>
    </citation>
    <scope>NUCLEOTIDE SEQUENCE [LARGE SCALE GENOMIC DNA]</scope>
    <source>
        <strain evidence="1 2">BT258</strain>
    </source>
</reference>